<proteinExistence type="predicted"/>
<dbReference type="AlphaFoldDB" id="A0AA44DMG7"/>
<dbReference type="InterPro" id="IPR000182">
    <property type="entry name" value="GNAT_dom"/>
</dbReference>
<evidence type="ECO:0000313" key="3">
    <source>
        <dbReference type="Proteomes" id="UP000573963"/>
    </source>
</evidence>
<feature type="domain" description="N-acetyltransferase" evidence="1">
    <location>
        <begin position="13"/>
        <end position="171"/>
    </location>
</feature>
<evidence type="ECO:0000313" key="2">
    <source>
        <dbReference type="EMBL" id="NME10443.1"/>
    </source>
</evidence>
<organism evidence="2 3">
    <name type="scientific">Paraclostridium bifermentans</name>
    <name type="common">Clostridium bifermentans</name>
    <dbReference type="NCBI Taxonomy" id="1490"/>
    <lineage>
        <taxon>Bacteria</taxon>
        <taxon>Bacillati</taxon>
        <taxon>Bacillota</taxon>
        <taxon>Clostridia</taxon>
        <taxon>Peptostreptococcales</taxon>
        <taxon>Peptostreptococcaceae</taxon>
        <taxon>Paraclostridium</taxon>
    </lineage>
</organism>
<dbReference type="RefSeq" id="WP_168932491.1">
    <property type="nucleotide sequence ID" value="NZ_JABAFD010000008.1"/>
</dbReference>
<accession>A0AA44DMG7</accession>
<comment type="caution">
    <text evidence="2">The sequence shown here is derived from an EMBL/GenBank/DDBJ whole genome shotgun (WGS) entry which is preliminary data.</text>
</comment>
<name>A0AA44DMG7_PARBF</name>
<sequence length="173" mass="19937">MVKIALENGYLIKTLTKVNQSEIKQLYDLCSDYHMLASGRSATEEDVDDIFKYSEKKTVEDSLTLGVYDNSEVLIGIVDIFKDYPEIGTWMIGLLLLSPSERNKKLGRDVHEEIKRYALSEGARKLRIGVLEDNINARRFWDSLEYQYVKTTTIDIENKNHNVDILSLLITEQ</sequence>
<reference evidence="2 3" key="1">
    <citation type="submission" date="2020-04" db="EMBL/GenBank/DDBJ databases">
        <authorList>
            <person name="Hitch T.C.A."/>
            <person name="Wylensek D."/>
            <person name="Clavel T."/>
        </authorList>
    </citation>
    <scope>NUCLEOTIDE SEQUENCE [LARGE SCALE GENOMIC DNA]</scope>
    <source>
        <strain evidence="2 3">Med78_4-601-WT-2</strain>
    </source>
</reference>
<dbReference type="GO" id="GO:0016747">
    <property type="term" value="F:acyltransferase activity, transferring groups other than amino-acyl groups"/>
    <property type="evidence" value="ECO:0007669"/>
    <property type="project" value="InterPro"/>
</dbReference>
<protein>
    <submittedName>
        <fullName evidence="2">GNAT family N-acetyltransferase</fullName>
    </submittedName>
</protein>
<gene>
    <name evidence="2" type="ORF">HF875_12985</name>
</gene>
<dbReference type="CDD" id="cd04301">
    <property type="entry name" value="NAT_SF"/>
    <property type="match status" value="1"/>
</dbReference>
<dbReference type="Gene3D" id="3.40.630.30">
    <property type="match status" value="1"/>
</dbReference>
<dbReference type="Proteomes" id="UP000573963">
    <property type="component" value="Unassembled WGS sequence"/>
</dbReference>
<dbReference type="Pfam" id="PF00583">
    <property type="entry name" value="Acetyltransf_1"/>
    <property type="match status" value="1"/>
</dbReference>
<dbReference type="PROSITE" id="PS51186">
    <property type="entry name" value="GNAT"/>
    <property type="match status" value="1"/>
</dbReference>
<dbReference type="SUPFAM" id="SSF55729">
    <property type="entry name" value="Acyl-CoA N-acyltransferases (Nat)"/>
    <property type="match status" value="1"/>
</dbReference>
<evidence type="ECO:0000259" key="1">
    <source>
        <dbReference type="PROSITE" id="PS51186"/>
    </source>
</evidence>
<dbReference type="InterPro" id="IPR016181">
    <property type="entry name" value="Acyl_CoA_acyltransferase"/>
</dbReference>
<dbReference type="EMBL" id="JABAFD010000008">
    <property type="protein sequence ID" value="NME10443.1"/>
    <property type="molecule type" value="Genomic_DNA"/>
</dbReference>